<evidence type="ECO:0008006" key="3">
    <source>
        <dbReference type="Google" id="ProtNLM"/>
    </source>
</evidence>
<dbReference type="EMBL" id="CP011269">
    <property type="protein sequence ID" value="ALI25270.1"/>
    <property type="molecule type" value="Genomic_DNA"/>
</dbReference>
<accession>A0A0N9XD95</accession>
<dbReference type="KEGG" id="mft:XA26_14230"/>
<dbReference type="RefSeq" id="WP_054601441.1">
    <property type="nucleotide sequence ID" value="NZ_CP011269.1"/>
</dbReference>
<reference evidence="1 2" key="1">
    <citation type="journal article" date="2015" name="MBio">
        <title>Enzymatic Degradation of Phenazines Can Generate Energy and Protect Sensitive Organisms from Toxicity.</title>
        <authorList>
            <person name="Costa K.C."/>
            <person name="Bergkessel M."/>
            <person name="Saunders S."/>
            <person name="Korlach J."/>
            <person name="Newman D.K."/>
        </authorList>
    </citation>
    <scope>NUCLEOTIDE SEQUENCE [LARGE SCALE GENOMIC DNA]</scope>
    <source>
        <strain evidence="1 2">CT6</strain>
    </source>
</reference>
<sequence length="247" mass="25853">MVVGVVDVEAFARDGFVKVEQAAPAETADAARGLLWTQIGLSPDEPESWPGPVVWTADLTGSGPFRHLVGNAALTDALDAICGAGGWLPRGALGNIPVRFPVDPPAEDRGWHIDANTPLASGQWAVSGRPHTVLVLTLLSEVGSADAPTRIRVGSHREVARVLGPDPIDFIEAGAVVDEASRGCPVARATGRPGDMYVLHPFTVHAADVHRGSAPRFMSQAPIMLTEELGPRGPVALAAAWDALPRG</sequence>
<keyword evidence="2" id="KW-1185">Reference proteome</keyword>
<dbReference type="SUPFAM" id="SSF51197">
    <property type="entry name" value="Clavaminate synthase-like"/>
    <property type="match status" value="1"/>
</dbReference>
<proteinExistence type="predicted"/>
<evidence type="ECO:0000313" key="2">
    <source>
        <dbReference type="Proteomes" id="UP000057134"/>
    </source>
</evidence>
<dbReference type="PATRIC" id="fig|1766.6.peg.1405"/>
<dbReference type="Proteomes" id="UP000057134">
    <property type="component" value="Chromosome"/>
</dbReference>
<dbReference type="Gene3D" id="2.60.120.620">
    <property type="entry name" value="q2cbj1_9rhob like domain"/>
    <property type="match status" value="1"/>
</dbReference>
<dbReference type="AlphaFoldDB" id="A0A0N9XD95"/>
<evidence type="ECO:0000313" key="1">
    <source>
        <dbReference type="EMBL" id="ALI25270.1"/>
    </source>
</evidence>
<dbReference type="STRING" id="1766.XA26_14230"/>
<protein>
    <recommendedName>
        <fullName evidence="3">Mitomycin antibiotics/polyketide fumonisin biosynthesis protein</fullName>
    </recommendedName>
</protein>
<organism evidence="1 2">
    <name type="scientific">Mycolicibacterium fortuitum</name>
    <name type="common">Mycobacterium fortuitum</name>
    <dbReference type="NCBI Taxonomy" id="1766"/>
    <lineage>
        <taxon>Bacteria</taxon>
        <taxon>Bacillati</taxon>
        <taxon>Actinomycetota</taxon>
        <taxon>Actinomycetes</taxon>
        <taxon>Mycobacteriales</taxon>
        <taxon>Mycobacteriaceae</taxon>
        <taxon>Mycolicibacterium</taxon>
    </lineage>
</organism>
<gene>
    <name evidence="1" type="ORF">XA26_14230</name>
</gene>
<name>A0A0N9XD95_MYCFO</name>